<dbReference type="PANTHER" id="PTHR33744">
    <property type="entry name" value="CARBOHYDRATE DIACID REGULATOR"/>
    <property type="match status" value="1"/>
</dbReference>
<dbReference type="RefSeq" id="WP_245938805.1">
    <property type="nucleotide sequence ID" value="NZ_FZOF01000005.1"/>
</dbReference>
<proteinExistence type="predicted"/>
<accession>A0A239EAY3</accession>
<dbReference type="AlphaFoldDB" id="A0A239EAY3"/>
<evidence type="ECO:0000313" key="3">
    <source>
        <dbReference type="EMBL" id="SNS41084.1"/>
    </source>
</evidence>
<protein>
    <submittedName>
        <fullName evidence="3">PucR C-terminal helix-turn-helix domain-containing protein</fullName>
    </submittedName>
</protein>
<dbReference type="Pfam" id="PF14361">
    <property type="entry name" value="RsbRD_N"/>
    <property type="match status" value="1"/>
</dbReference>
<evidence type="ECO:0000259" key="1">
    <source>
        <dbReference type="Pfam" id="PF13556"/>
    </source>
</evidence>
<name>A0A239EAY3_9ACTN</name>
<dbReference type="Proteomes" id="UP000198280">
    <property type="component" value="Unassembled WGS sequence"/>
</dbReference>
<gene>
    <name evidence="3" type="ORF">SAMN05216252_105380</name>
</gene>
<evidence type="ECO:0000313" key="4">
    <source>
        <dbReference type="Proteomes" id="UP000198280"/>
    </source>
</evidence>
<evidence type="ECO:0000259" key="2">
    <source>
        <dbReference type="Pfam" id="PF14361"/>
    </source>
</evidence>
<dbReference type="InterPro" id="IPR051448">
    <property type="entry name" value="CdaR-like_regulators"/>
</dbReference>
<dbReference type="Pfam" id="PF13556">
    <property type="entry name" value="HTH_30"/>
    <property type="match status" value="1"/>
</dbReference>
<dbReference type="InterPro" id="IPR025751">
    <property type="entry name" value="RsbRD_N_dom"/>
</dbReference>
<feature type="domain" description="RsbT co-antagonist protein RsbRD N-terminal" evidence="2">
    <location>
        <begin position="25"/>
        <end position="150"/>
    </location>
</feature>
<sequence>MTVTHQPEPVAGILRDMAGDAGVRRQLVHAARTHSPDVARLGEAETLRHVTAIVAAAGPWLGTFGGVDGQDFAAALLLGTDRAEQGVPITSVLRGVQAALTRTVEIAVDRSRSAGVPDGMLLSAVLRLKEYGDAVERHVINGYRTAEQELPPASDGLRARLLRRILTGGAPPAAGDLARAGLRPGGRYHCLVADGLDAAASRRLADAIAALRGIAGRVEGRPAGLLPRMPGSGELGPEAAGGLVVLSPAVPLDQLPPVHRLCVRALTAGGRRGRRGVRELTEFAGEIATAEQPLLGSLLAGRLLGTLDPADVFHRQLALTALAFLEHGRRLDQTAAALFTHPNTVRYRLGRLRQITGEPPADATADPLDALHWWWALTTWLGPDRGAPLRE</sequence>
<dbReference type="InterPro" id="IPR042070">
    <property type="entry name" value="PucR_C-HTH_sf"/>
</dbReference>
<feature type="domain" description="PucR C-terminal helix-turn-helix" evidence="1">
    <location>
        <begin position="319"/>
        <end position="363"/>
    </location>
</feature>
<dbReference type="InterPro" id="IPR025736">
    <property type="entry name" value="PucR_C-HTH_dom"/>
</dbReference>
<dbReference type="EMBL" id="FZOF01000005">
    <property type="protein sequence ID" value="SNS41084.1"/>
    <property type="molecule type" value="Genomic_DNA"/>
</dbReference>
<keyword evidence="4" id="KW-1185">Reference proteome</keyword>
<dbReference type="PANTHER" id="PTHR33744:SF17">
    <property type="entry name" value="CONSERVED PROTEIN"/>
    <property type="match status" value="1"/>
</dbReference>
<reference evidence="3 4" key="1">
    <citation type="submission" date="2017-06" db="EMBL/GenBank/DDBJ databases">
        <authorList>
            <person name="Kim H.J."/>
            <person name="Triplett B.A."/>
        </authorList>
    </citation>
    <scope>NUCLEOTIDE SEQUENCE [LARGE SCALE GENOMIC DNA]</scope>
    <source>
        <strain evidence="3 4">CGMCC 4.1858</strain>
    </source>
</reference>
<dbReference type="Gene3D" id="1.10.10.2840">
    <property type="entry name" value="PucR C-terminal helix-turn-helix domain"/>
    <property type="match status" value="1"/>
</dbReference>
<organism evidence="3 4">
    <name type="scientific">Actinacidiphila glaucinigra</name>
    <dbReference type="NCBI Taxonomy" id="235986"/>
    <lineage>
        <taxon>Bacteria</taxon>
        <taxon>Bacillati</taxon>
        <taxon>Actinomycetota</taxon>
        <taxon>Actinomycetes</taxon>
        <taxon>Kitasatosporales</taxon>
        <taxon>Streptomycetaceae</taxon>
        <taxon>Actinacidiphila</taxon>
    </lineage>
</organism>